<keyword evidence="9" id="KW-1185">Reference proteome</keyword>
<evidence type="ECO:0000256" key="6">
    <source>
        <dbReference type="ARBA" id="ARBA00036164"/>
    </source>
</evidence>
<dbReference type="GO" id="GO:0032958">
    <property type="term" value="P:inositol phosphate biosynthetic process"/>
    <property type="evidence" value="ECO:0007669"/>
    <property type="project" value="InterPro"/>
</dbReference>
<dbReference type="Pfam" id="PF03770">
    <property type="entry name" value="IPK"/>
    <property type="match status" value="1"/>
</dbReference>
<dbReference type="PANTHER" id="PTHR12400">
    <property type="entry name" value="INOSITOL POLYPHOSPHATE KINASE"/>
    <property type="match status" value="1"/>
</dbReference>
<evidence type="ECO:0000256" key="3">
    <source>
        <dbReference type="ARBA" id="ARBA00022741"/>
    </source>
</evidence>
<dbReference type="InterPro" id="IPR005522">
    <property type="entry name" value="IPK"/>
</dbReference>
<comment type="catalytic activity">
    <reaction evidence="7">
        <text>1D-myo-inositol 1,3,4,6-tetrakisphosphate + ATP = 1D-myo-inositol 1,3,4,5,6-pentakisphosphate + ADP + H(+)</text>
        <dbReference type="Rhea" id="RHEA:12717"/>
        <dbReference type="ChEBI" id="CHEBI:15378"/>
        <dbReference type="ChEBI" id="CHEBI:30616"/>
        <dbReference type="ChEBI" id="CHEBI:57660"/>
        <dbReference type="ChEBI" id="CHEBI:57733"/>
        <dbReference type="ChEBI" id="CHEBI:456216"/>
        <dbReference type="EC" id="2.7.1.140"/>
    </reaction>
</comment>
<evidence type="ECO:0000256" key="5">
    <source>
        <dbReference type="ARBA" id="ARBA00022840"/>
    </source>
</evidence>
<dbReference type="Proteomes" id="UP000095287">
    <property type="component" value="Unplaced"/>
</dbReference>
<comment type="similarity">
    <text evidence="1 8">Belongs to the inositol phosphokinase (IPK) family.</text>
</comment>
<organism evidence="9 10">
    <name type="scientific">Steinernema glaseri</name>
    <dbReference type="NCBI Taxonomy" id="37863"/>
    <lineage>
        <taxon>Eukaryota</taxon>
        <taxon>Metazoa</taxon>
        <taxon>Ecdysozoa</taxon>
        <taxon>Nematoda</taxon>
        <taxon>Chromadorea</taxon>
        <taxon>Rhabditida</taxon>
        <taxon>Tylenchina</taxon>
        <taxon>Panagrolaimomorpha</taxon>
        <taxon>Strongyloidoidea</taxon>
        <taxon>Steinernematidae</taxon>
        <taxon>Steinernema</taxon>
    </lineage>
</organism>
<dbReference type="EC" id="2.7.-.-" evidence="8"/>
<evidence type="ECO:0000256" key="2">
    <source>
        <dbReference type="ARBA" id="ARBA00022679"/>
    </source>
</evidence>
<evidence type="ECO:0000313" key="10">
    <source>
        <dbReference type="WBParaSite" id="L893_g31860.t1"/>
    </source>
</evidence>
<dbReference type="WBParaSite" id="L893_g31860.t1">
    <property type="protein sequence ID" value="L893_g31860.t1"/>
    <property type="gene ID" value="L893_g31860"/>
</dbReference>
<sequence>MDESGAADHQQIPMERVPETHEWYKEQIAGHHQSIIKNGERQIGFLKEKRGDLILKLVQEGVRGECEVQVYTRLAELRNQSTVEDGGDGDQEKDDVVVNENKIIIQQLASFVPTYHGLTKVALGNKEREFMKLEDLTVRFRCPCIMDIKMGKVTFDPLATAEKSAREMSKYPEQQKLGFRILGYRLHKSNDDVMIADKKWGLSWKFENIDDAFNDYMQLTDDRRTQVLSIFKDRLREIHEWFSRQRIYHFYASSLLFIYDSDPTEEGLLADVRMIDFSHTFPACKSTDQNYLFGLNRICEIFDRL</sequence>
<dbReference type="SUPFAM" id="SSF56104">
    <property type="entry name" value="SAICAR synthase-like"/>
    <property type="match status" value="1"/>
</dbReference>
<dbReference type="GO" id="GO:0005634">
    <property type="term" value="C:nucleus"/>
    <property type="evidence" value="ECO:0007669"/>
    <property type="project" value="TreeGrafter"/>
</dbReference>
<dbReference type="InterPro" id="IPR038286">
    <property type="entry name" value="IPK_sf"/>
</dbReference>
<dbReference type="GO" id="GO:0005524">
    <property type="term" value="F:ATP binding"/>
    <property type="evidence" value="ECO:0007669"/>
    <property type="project" value="UniProtKB-KW"/>
</dbReference>
<dbReference type="AlphaFoldDB" id="A0A1I8A1B3"/>
<protein>
    <recommendedName>
        <fullName evidence="8">Kinase</fullName>
        <ecNumber evidence="8">2.7.-.-</ecNumber>
    </recommendedName>
</protein>
<name>A0A1I8A1B3_9BILA</name>
<proteinExistence type="inferred from homology"/>
<comment type="catalytic activity">
    <reaction evidence="6">
        <text>1D-myo-inositol 1,4,5-trisphosphate + 2 ATP = 1D-myo-inositol 1,3,4,5,6-pentakisphosphate + 2 ADP + 2 H(+)</text>
        <dbReference type="Rhea" id="RHEA:32359"/>
        <dbReference type="ChEBI" id="CHEBI:15378"/>
        <dbReference type="ChEBI" id="CHEBI:30616"/>
        <dbReference type="ChEBI" id="CHEBI:57733"/>
        <dbReference type="ChEBI" id="CHEBI:203600"/>
        <dbReference type="ChEBI" id="CHEBI:456216"/>
        <dbReference type="EC" id="2.7.1.151"/>
    </reaction>
</comment>
<evidence type="ECO:0000256" key="4">
    <source>
        <dbReference type="ARBA" id="ARBA00022777"/>
    </source>
</evidence>
<keyword evidence="5" id="KW-0067">ATP-binding</keyword>
<evidence type="ECO:0000256" key="7">
    <source>
        <dbReference type="ARBA" id="ARBA00036525"/>
    </source>
</evidence>
<reference evidence="10" key="1">
    <citation type="submission" date="2016-11" db="UniProtKB">
        <authorList>
            <consortium name="WormBaseParasite"/>
        </authorList>
    </citation>
    <scope>IDENTIFICATION</scope>
</reference>
<keyword evidence="4 8" id="KW-0418">Kinase</keyword>
<evidence type="ECO:0000256" key="1">
    <source>
        <dbReference type="ARBA" id="ARBA00007374"/>
    </source>
</evidence>
<dbReference type="GO" id="GO:0008440">
    <property type="term" value="F:inositol-1,4,5-trisphosphate 3-kinase activity"/>
    <property type="evidence" value="ECO:0007669"/>
    <property type="project" value="TreeGrafter"/>
</dbReference>
<keyword evidence="3" id="KW-0547">Nucleotide-binding</keyword>
<dbReference type="GO" id="GO:0047326">
    <property type="term" value="F:inositol-1,3,4,6-tetrakisphosphate 5-kinase activity"/>
    <property type="evidence" value="ECO:0007669"/>
    <property type="project" value="RHEA"/>
</dbReference>
<evidence type="ECO:0000313" key="9">
    <source>
        <dbReference type="Proteomes" id="UP000095287"/>
    </source>
</evidence>
<evidence type="ECO:0000256" key="8">
    <source>
        <dbReference type="RuleBase" id="RU363090"/>
    </source>
</evidence>
<dbReference type="GO" id="GO:0005737">
    <property type="term" value="C:cytoplasm"/>
    <property type="evidence" value="ECO:0007669"/>
    <property type="project" value="TreeGrafter"/>
</dbReference>
<accession>A0A1I8A1B3</accession>
<keyword evidence="2 8" id="KW-0808">Transferase</keyword>
<dbReference type="PANTHER" id="PTHR12400:SF51">
    <property type="entry name" value="INOSITOL POLYPHOSPHATE MULTIKINASE"/>
    <property type="match status" value="1"/>
</dbReference>
<dbReference type="Gene3D" id="3.30.470.160">
    <property type="entry name" value="Inositol polyphosphate kinase"/>
    <property type="match status" value="1"/>
</dbReference>